<feature type="region of interest" description="Disordered" evidence="1">
    <location>
        <begin position="1"/>
        <end position="20"/>
    </location>
</feature>
<organism evidence="2 3">
    <name type="scientific">Corynebacterium marambiense</name>
    <dbReference type="NCBI Taxonomy" id="2765364"/>
    <lineage>
        <taxon>Bacteria</taxon>
        <taxon>Bacillati</taxon>
        <taxon>Actinomycetota</taxon>
        <taxon>Actinomycetes</taxon>
        <taxon>Mycobacteriales</taxon>
        <taxon>Corynebacteriaceae</taxon>
        <taxon>Corynebacterium</taxon>
    </lineage>
</organism>
<dbReference type="RefSeq" id="WP_198736995.1">
    <property type="nucleotide sequence ID" value="NZ_JAEIOT010000015.1"/>
</dbReference>
<evidence type="ECO:0000313" key="3">
    <source>
        <dbReference type="Proteomes" id="UP000625574"/>
    </source>
</evidence>
<name>A0ABS0VXN0_9CORY</name>
<dbReference type="EMBL" id="JAEIOT010000015">
    <property type="protein sequence ID" value="MBI9001544.1"/>
    <property type="molecule type" value="Genomic_DNA"/>
</dbReference>
<sequence>MNDKDHLDTGAFDGTGHGADIPEELEGLFDGFRIDEEHVLDLERILPQAYS</sequence>
<evidence type="ECO:0000313" key="2">
    <source>
        <dbReference type="EMBL" id="MBI9001544.1"/>
    </source>
</evidence>
<keyword evidence="3" id="KW-1185">Reference proteome</keyword>
<dbReference type="Proteomes" id="UP000625574">
    <property type="component" value="Unassembled WGS sequence"/>
</dbReference>
<accession>A0ABS0VXN0</accession>
<evidence type="ECO:0000256" key="1">
    <source>
        <dbReference type="SAM" id="MobiDB-lite"/>
    </source>
</evidence>
<protein>
    <submittedName>
        <fullName evidence="2">Uncharacterized protein</fullName>
    </submittedName>
</protein>
<reference evidence="2 3" key="1">
    <citation type="submission" date="2020-12" db="EMBL/GenBank/DDBJ databases">
        <title>Genome public.</title>
        <authorList>
            <person name="Sun Q."/>
        </authorList>
    </citation>
    <scope>NUCLEOTIDE SEQUENCE [LARGE SCALE GENOMIC DNA]</scope>
    <source>
        <strain evidence="2 3">CCM 8864</strain>
    </source>
</reference>
<proteinExistence type="predicted"/>
<gene>
    <name evidence="2" type="ORF">JDV76_11305</name>
</gene>
<comment type="caution">
    <text evidence="2">The sequence shown here is derived from an EMBL/GenBank/DDBJ whole genome shotgun (WGS) entry which is preliminary data.</text>
</comment>